<reference evidence="2 3" key="1">
    <citation type="journal article" date="2016" name="Nat. Commun.">
        <title>Thousands of microbial genomes shed light on interconnected biogeochemical processes in an aquifer system.</title>
        <authorList>
            <person name="Anantharaman K."/>
            <person name="Brown C.T."/>
            <person name="Hug L.A."/>
            <person name="Sharon I."/>
            <person name="Castelle C.J."/>
            <person name="Probst A.J."/>
            <person name="Thomas B.C."/>
            <person name="Singh A."/>
            <person name="Wilkins M.J."/>
            <person name="Karaoz U."/>
            <person name="Brodie E.L."/>
            <person name="Williams K.H."/>
            <person name="Hubbard S.S."/>
            <person name="Banfield J.F."/>
        </authorList>
    </citation>
    <scope>NUCLEOTIDE SEQUENCE [LARGE SCALE GENOMIC DNA]</scope>
</reference>
<proteinExistence type="predicted"/>
<comment type="caution">
    <text evidence="2">The sequence shown here is derived from an EMBL/GenBank/DDBJ whole genome shotgun (WGS) entry which is preliminary data.</text>
</comment>
<protein>
    <recommendedName>
        <fullName evidence="1">HDOD domain-containing protein</fullName>
    </recommendedName>
</protein>
<dbReference type="InterPro" id="IPR003607">
    <property type="entry name" value="HD/PDEase_dom"/>
</dbReference>
<sequence>MEENTGIEKKDAAEAGEKISVSTEEKLKEIVTQVNESDISSIKSTVSAIIQVINDPKSSAKDLKPIIEVDPPLTAKMLRLANSAFYGYPKTINDIQEAVVCIGFDAIKELALSQKVSELFNQDDPFAGYSRAVLWKHSIAVGLCGKLLYQKLLKEKGDNIYVTGLLHDIGIIVEDQFLLSEFYYVLDNTGPGKANFPEVERSTMGYDHSDIGRAVAEDWQFPDELSAAIGRHHNPDEVAEEFAKITSALYIANFVCQSRGIGYCDAPNKDYKQFENCRKKLNALSKVNITEKMIDGIIDEVQDNIRKMEKAGWI</sequence>
<organism evidence="2 3">
    <name type="scientific">Candidatus Glassbacteria bacterium GWA2_58_10</name>
    <dbReference type="NCBI Taxonomy" id="1817865"/>
    <lineage>
        <taxon>Bacteria</taxon>
        <taxon>Candidatus Glassiibacteriota</taxon>
    </lineage>
</organism>
<name>A0A1F5YEE9_9BACT</name>
<dbReference type="PROSITE" id="PS51833">
    <property type="entry name" value="HDOD"/>
    <property type="match status" value="1"/>
</dbReference>
<dbReference type="PANTHER" id="PTHR33525">
    <property type="match status" value="1"/>
</dbReference>
<dbReference type="AlphaFoldDB" id="A0A1F5YEE9"/>
<dbReference type="Pfam" id="PF08668">
    <property type="entry name" value="HDOD"/>
    <property type="match status" value="1"/>
</dbReference>
<dbReference type="Gene3D" id="1.10.3210.10">
    <property type="entry name" value="Hypothetical protein af1432"/>
    <property type="match status" value="1"/>
</dbReference>
<dbReference type="Proteomes" id="UP000176992">
    <property type="component" value="Unassembled WGS sequence"/>
</dbReference>
<evidence type="ECO:0000259" key="1">
    <source>
        <dbReference type="PROSITE" id="PS51833"/>
    </source>
</evidence>
<dbReference type="SUPFAM" id="SSF109604">
    <property type="entry name" value="HD-domain/PDEase-like"/>
    <property type="match status" value="1"/>
</dbReference>
<dbReference type="PANTHER" id="PTHR33525:SF3">
    <property type="entry name" value="RIBONUCLEASE Y"/>
    <property type="match status" value="1"/>
</dbReference>
<evidence type="ECO:0000313" key="2">
    <source>
        <dbReference type="EMBL" id="OGF98544.1"/>
    </source>
</evidence>
<dbReference type="InterPro" id="IPR013976">
    <property type="entry name" value="HDOD"/>
</dbReference>
<dbReference type="CDD" id="cd00077">
    <property type="entry name" value="HDc"/>
    <property type="match status" value="1"/>
</dbReference>
<accession>A0A1F5YEE9</accession>
<feature type="domain" description="HDOD" evidence="1">
    <location>
        <begin position="39"/>
        <end position="235"/>
    </location>
</feature>
<dbReference type="InterPro" id="IPR052340">
    <property type="entry name" value="RNase_Y/CdgJ"/>
</dbReference>
<evidence type="ECO:0000313" key="3">
    <source>
        <dbReference type="Proteomes" id="UP000176992"/>
    </source>
</evidence>
<dbReference type="EMBL" id="MFIV01000090">
    <property type="protein sequence ID" value="OGF98544.1"/>
    <property type="molecule type" value="Genomic_DNA"/>
</dbReference>
<gene>
    <name evidence="2" type="ORF">A2Z86_01410</name>
</gene>